<protein>
    <submittedName>
        <fullName evidence="1">Uncharacterized protein</fullName>
    </submittedName>
</protein>
<reference evidence="1" key="2">
    <citation type="journal article" date="2015" name="Data Brief">
        <title>Shoot transcriptome of the giant reed, Arundo donax.</title>
        <authorList>
            <person name="Barrero R.A."/>
            <person name="Guerrero F.D."/>
            <person name="Moolhuijzen P."/>
            <person name="Goolsby J.A."/>
            <person name="Tidwell J."/>
            <person name="Bellgard S.E."/>
            <person name="Bellgard M.I."/>
        </authorList>
    </citation>
    <scope>NUCLEOTIDE SEQUENCE</scope>
    <source>
        <tissue evidence="1">Shoot tissue taken approximately 20 cm above the soil surface</tissue>
    </source>
</reference>
<accession>A0A0A9FAG0</accession>
<organism evidence="1">
    <name type="scientific">Arundo donax</name>
    <name type="common">Giant reed</name>
    <name type="synonym">Donax arundinaceus</name>
    <dbReference type="NCBI Taxonomy" id="35708"/>
    <lineage>
        <taxon>Eukaryota</taxon>
        <taxon>Viridiplantae</taxon>
        <taxon>Streptophyta</taxon>
        <taxon>Embryophyta</taxon>
        <taxon>Tracheophyta</taxon>
        <taxon>Spermatophyta</taxon>
        <taxon>Magnoliopsida</taxon>
        <taxon>Liliopsida</taxon>
        <taxon>Poales</taxon>
        <taxon>Poaceae</taxon>
        <taxon>PACMAD clade</taxon>
        <taxon>Arundinoideae</taxon>
        <taxon>Arundineae</taxon>
        <taxon>Arundo</taxon>
    </lineage>
</organism>
<dbReference type="EMBL" id="GBRH01189707">
    <property type="protein sequence ID" value="JAE08189.1"/>
    <property type="molecule type" value="Transcribed_RNA"/>
</dbReference>
<name>A0A0A9FAG0_ARUDO</name>
<dbReference type="AlphaFoldDB" id="A0A0A9FAG0"/>
<reference evidence="1" key="1">
    <citation type="submission" date="2014-09" db="EMBL/GenBank/DDBJ databases">
        <authorList>
            <person name="Magalhaes I.L.F."/>
            <person name="Oliveira U."/>
            <person name="Santos F.R."/>
            <person name="Vidigal T.H.D.A."/>
            <person name="Brescovit A.D."/>
            <person name="Santos A.J."/>
        </authorList>
    </citation>
    <scope>NUCLEOTIDE SEQUENCE</scope>
    <source>
        <tissue evidence="1">Shoot tissue taken approximately 20 cm above the soil surface</tissue>
    </source>
</reference>
<sequence length="65" mass="7363">MWSHTLRLKITGRDGVQKFDAIIPAGFLEGMTKIIPDLYHYSMEGHEHVNAGVIVSYDYDLTLPT</sequence>
<evidence type="ECO:0000313" key="1">
    <source>
        <dbReference type="EMBL" id="JAE08189.1"/>
    </source>
</evidence>
<proteinExistence type="predicted"/>